<feature type="chain" id="PRO_5019011572" evidence="4">
    <location>
        <begin position="24"/>
        <end position="389"/>
    </location>
</feature>
<protein>
    <submittedName>
        <fullName evidence="9">Efflux RND transporter periplasmic adaptor subunit</fullName>
    </submittedName>
</protein>
<evidence type="ECO:0000313" key="10">
    <source>
        <dbReference type="Proteomes" id="UP000285575"/>
    </source>
</evidence>
<feature type="signal peptide" evidence="4">
    <location>
        <begin position="1"/>
        <end position="23"/>
    </location>
</feature>
<dbReference type="Pfam" id="PF25917">
    <property type="entry name" value="BSH_RND"/>
    <property type="match status" value="1"/>
</dbReference>
<dbReference type="AlphaFoldDB" id="A0A437RAQ6"/>
<dbReference type="Gene3D" id="2.40.30.170">
    <property type="match status" value="1"/>
</dbReference>
<organism evidence="9 10">
    <name type="scientific">Rubrivivax rivuli</name>
    <dbReference type="NCBI Taxonomy" id="1862385"/>
    <lineage>
        <taxon>Bacteria</taxon>
        <taxon>Pseudomonadati</taxon>
        <taxon>Pseudomonadota</taxon>
        <taxon>Betaproteobacteria</taxon>
        <taxon>Burkholderiales</taxon>
        <taxon>Sphaerotilaceae</taxon>
        <taxon>Rubrivivax</taxon>
    </lineage>
</organism>
<evidence type="ECO:0000256" key="2">
    <source>
        <dbReference type="ARBA" id="ARBA00009477"/>
    </source>
</evidence>
<evidence type="ECO:0000256" key="1">
    <source>
        <dbReference type="ARBA" id="ARBA00004196"/>
    </source>
</evidence>
<dbReference type="InterPro" id="IPR006143">
    <property type="entry name" value="RND_pump_MFP"/>
</dbReference>
<dbReference type="PANTHER" id="PTHR30158">
    <property type="entry name" value="ACRA/E-RELATED COMPONENT OF DRUG EFFLUX TRANSPORTER"/>
    <property type="match status" value="1"/>
</dbReference>
<accession>A0A437RAQ6</accession>
<evidence type="ECO:0000259" key="8">
    <source>
        <dbReference type="Pfam" id="PF25967"/>
    </source>
</evidence>
<dbReference type="PANTHER" id="PTHR30158:SF10">
    <property type="entry name" value="CATION EFFLUX PUMP"/>
    <property type="match status" value="1"/>
</dbReference>
<evidence type="ECO:0000256" key="4">
    <source>
        <dbReference type="SAM" id="SignalP"/>
    </source>
</evidence>
<dbReference type="SUPFAM" id="SSF111369">
    <property type="entry name" value="HlyD-like secretion proteins"/>
    <property type="match status" value="1"/>
</dbReference>
<dbReference type="GO" id="GO:0022857">
    <property type="term" value="F:transmembrane transporter activity"/>
    <property type="evidence" value="ECO:0007669"/>
    <property type="project" value="InterPro"/>
</dbReference>
<dbReference type="NCBIfam" id="TIGR01730">
    <property type="entry name" value="RND_mfp"/>
    <property type="match status" value="1"/>
</dbReference>
<name>A0A437RAQ6_9BURK</name>
<dbReference type="Pfam" id="PF25876">
    <property type="entry name" value="HH_MFP_RND"/>
    <property type="match status" value="1"/>
</dbReference>
<dbReference type="GO" id="GO:0046677">
    <property type="term" value="P:response to antibiotic"/>
    <property type="evidence" value="ECO:0007669"/>
    <property type="project" value="TreeGrafter"/>
</dbReference>
<comment type="caution">
    <text evidence="9">The sequence shown here is derived from an EMBL/GenBank/DDBJ whole genome shotgun (WGS) entry which is preliminary data.</text>
</comment>
<dbReference type="Proteomes" id="UP000285575">
    <property type="component" value="Unassembled WGS sequence"/>
</dbReference>
<dbReference type="EMBL" id="SACR01000006">
    <property type="protein sequence ID" value="RVU43880.1"/>
    <property type="molecule type" value="Genomic_DNA"/>
</dbReference>
<dbReference type="InterPro" id="IPR058625">
    <property type="entry name" value="MdtA-like_BSH"/>
</dbReference>
<proteinExistence type="inferred from homology"/>
<dbReference type="RefSeq" id="WP_128230439.1">
    <property type="nucleotide sequence ID" value="NZ_SACR01000006.1"/>
</dbReference>
<dbReference type="Gene3D" id="1.10.287.470">
    <property type="entry name" value="Helix hairpin bin"/>
    <property type="match status" value="1"/>
</dbReference>
<gene>
    <name evidence="9" type="ORF">EOE66_19690</name>
</gene>
<evidence type="ECO:0000313" key="9">
    <source>
        <dbReference type="EMBL" id="RVU43880.1"/>
    </source>
</evidence>
<feature type="domain" description="Multidrug resistance protein MdtA-like barrel-sandwich hybrid" evidence="6">
    <location>
        <begin position="66"/>
        <end position="198"/>
    </location>
</feature>
<evidence type="ECO:0000259" key="7">
    <source>
        <dbReference type="Pfam" id="PF25944"/>
    </source>
</evidence>
<comment type="subcellular location">
    <subcellularLocation>
        <location evidence="1">Cell envelope</location>
    </subcellularLocation>
</comment>
<dbReference type="PROSITE" id="PS51257">
    <property type="entry name" value="PROKAR_LIPOPROTEIN"/>
    <property type="match status" value="1"/>
</dbReference>
<keyword evidence="3" id="KW-0175">Coiled coil</keyword>
<dbReference type="GO" id="GO:0030313">
    <property type="term" value="C:cell envelope"/>
    <property type="evidence" value="ECO:0007669"/>
    <property type="project" value="UniProtKB-SubCell"/>
</dbReference>
<dbReference type="InterPro" id="IPR058624">
    <property type="entry name" value="MdtA-like_HH"/>
</dbReference>
<dbReference type="Pfam" id="PF25944">
    <property type="entry name" value="Beta-barrel_RND"/>
    <property type="match status" value="1"/>
</dbReference>
<keyword evidence="10" id="KW-1185">Reference proteome</keyword>
<dbReference type="GO" id="GO:0005886">
    <property type="term" value="C:plasma membrane"/>
    <property type="evidence" value="ECO:0007669"/>
    <property type="project" value="TreeGrafter"/>
</dbReference>
<feature type="domain" description="Multidrug resistance protein MdtA-like alpha-helical hairpin" evidence="5">
    <location>
        <begin position="107"/>
        <end position="175"/>
    </location>
</feature>
<feature type="domain" description="Multidrug resistance protein MdtA-like C-terminal permuted SH3" evidence="8">
    <location>
        <begin position="296"/>
        <end position="357"/>
    </location>
</feature>
<feature type="domain" description="Multidrug resistance protein MdtA-like beta-barrel" evidence="7">
    <location>
        <begin position="216"/>
        <end position="288"/>
    </location>
</feature>
<evidence type="ECO:0000259" key="6">
    <source>
        <dbReference type="Pfam" id="PF25917"/>
    </source>
</evidence>
<reference evidence="9 10" key="1">
    <citation type="submission" date="2019-01" db="EMBL/GenBank/DDBJ databases">
        <authorList>
            <person name="Chen W.-M."/>
        </authorList>
    </citation>
    <scope>NUCLEOTIDE SEQUENCE [LARGE SCALE GENOMIC DNA]</scope>
    <source>
        <strain evidence="9 10">KYPY4</strain>
    </source>
</reference>
<dbReference type="Gene3D" id="2.40.420.20">
    <property type="match status" value="1"/>
</dbReference>
<comment type="similarity">
    <text evidence="2">Belongs to the membrane fusion protein (MFP) (TC 8.A.1) family.</text>
</comment>
<dbReference type="InterPro" id="IPR058626">
    <property type="entry name" value="MdtA-like_b-barrel"/>
</dbReference>
<dbReference type="OrthoDB" id="9783047at2"/>
<evidence type="ECO:0000256" key="3">
    <source>
        <dbReference type="SAM" id="Coils"/>
    </source>
</evidence>
<dbReference type="Pfam" id="PF25967">
    <property type="entry name" value="RND-MFP_C"/>
    <property type="match status" value="1"/>
</dbReference>
<keyword evidence="4" id="KW-0732">Signal</keyword>
<evidence type="ECO:0000259" key="5">
    <source>
        <dbReference type="Pfam" id="PF25876"/>
    </source>
</evidence>
<dbReference type="Gene3D" id="2.40.50.100">
    <property type="match status" value="1"/>
</dbReference>
<dbReference type="InterPro" id="IPR058627">
    <property type="entry name" value="MdtA-like_C"/>
</dbReference>
<feature type="coiled-coil region" evidence="3">
    <location>
        <begin position="106"/>
        <end position="133"/>
    </location>
</feature>
<sequence>MNKSSFAPLGLAALLLACLPAFMGCSDPAGAQGGPQGPASVSVVPVVQRTLADSEEFSGRIEAAEYVEIRPRVAGVIDRVHFTDGALVGRGQLLFTVDPRPYAAEVARLESQLAAVRTRAELAAAELARAEKLLAAKAVSRQELDQLAASARTGASDIAAAEAALRVARLNLEFTAVRAPIAGRVSRALITAGNLVNEQAVLTSIAGVARVHAYFDGSEQAFLRIRAAGEKAPAVRMALANEEGYPHVGKLDFIDNRLNAQTGAIRLRASFDNAKGQFVPGLAARLVMATSAPYSAILVPERAIGTDQTKKFVVVVGADGQPQFREVQLGALKDGMRVVGGGKLKPGENVVVEGLQRIIPGVPVAPQVLKVDERGLPPPAAPAQAEKKA</sequence>